<dbReference type="Proteomes" id="UP000013782">
    <property type="component" value="Unassembled WGS sequence"/>
</dbReference>
<name>R2SDI9_9ENTE</name>
<evidence type="ECO:0000313" key="2">
    <source>
        <dbReference type="Proteomes" id="UP000013782"/>
    </source>
</evidence>
<protein>
    <submittedName>
        <fullName evidence="1">Uncharacterized protein</fullName>
    </submittedName>
</protein>
<comment type="caution">
    <text evidence="1">The sequence shown here is derived from an EMBL/GenBank/DDBJ whole genome shotgun (WGS) entry which is preliminary data.</text>
</comment>
<organism evidence="1 2">
    <name type="scientific">Enterococcus pallens ATCC BAA-351</name>
    <dbReference type="NCBI Taxonomy" id="1158607"/>
    <lineage>
        <taxon>Bacteria</taxon>
        <taxon>Bacillati</taxon>
        <taxon>Bacillota</taxon>
        <taxon>Bacilli</taxon>
        <taxon>Lactobacillales</taxon>
        <taxon>Enterococcaceae</taxon>
        <taxon>Enterococcus</taxon>
    </lineage>
</organism>
<sequence>MTKQPKELIHYSLPYGWSLATPANLIITTNEDGYVMAAANYGMNHFEQLILSVTGEQVQVISAPHQLLELTINVNKEIIYRPLDFSTAEE</sequence>
<dbReference type="EMBL" id="AJAQ01000016">
    <property type="protein sequence ID" value="EOH93585.1"/>
    <property type="molecule type" value="Genomic_DNA"/>
</dbReference>
<reference evidence="1 2" key="1">
    <citation type="submission" date="2013-02" db="EMBL/GenBank/DDBJ databases">
        <title>The Genome Sequence of Enterococcus pallens BAA-351.</title>
        <authorList>
            <consortium name="The Broad Institute Genome Sequencing Platform"/>
            <consortium name="The Broad Institute Genome Sequencing Center for Infectious Disease"/>
            <person name="Earl A.M."/>
            <person name="Gilmore M.S."/>
            <person name="Lebreton F."/>
            <person name="Walker B."/>
            <person name="Young S.K."/>
            <person name="Zeng Q."/>
            <person name="Gargeya S."/>
            <person name="Fitzgerald M."/>
            <person name="Haas B."/>
            <person name="Abouelleil A."/>
            <person name="Alvarado L."/>
            <person name="Arachchi H.M."/>
            <person name="Berlin A.M."/>
            <person name="Chapman S.B."/>
            <person name="Dewar J."/>
            <person name="Goldberg J."/>
            <person name="Griggs A."/>
            <person name="Gujja S."/>
            <person name="Hansen M."/>
            <person name="Howarth C."/>
            <person name="Imamovic A."/>
            <person name="Larimer J."/>
            <person name="McCowan C."/>
            <person name="Murphy C."/>
            <person name="Neiman D."/>
            <person name="Pearson M."/>
            <person name="Priest M."/>
            <person name="Roberts A."/>
            <person name="Saif S."/>
            <person name="Shea T."/>
            <person name="Sisk P."/>
            <person name="Sykes S."/>
            <person name="Wortman J."/>
            <person name="Nusbaum C."/>
            <person name="Birren B."/>
        </authorList>
    </citation>
    <scope>NUCLEOTIDE SEQUENCE [LARGE SCALE GENOMIC DNA]</scope>
    <source>
        <strain evidence="1 2">ATCC BAA-351</strain>
    </source>
</reference>
<dbReference type="PATRIC" id="fig|1158607.3.peg.2254"/>
<proteinExistence type="predicted"/>
<keyword evidence="2" id="KW-1185">Reference proteome</keyword>
<dbReference type="AlphaFoldDB" id="R2SDI9"/>
<accession>R2SDI9</accession>
<dbReference type="HOGENOM" id="CLU_2436255_0_0_9"/>
<gene>
    <name evidence="1" type="ORF">UAU_02281</name>
</gene>
<evidence type="ECO:0000313" key="1">
    <source>
        <dbReference type="EMBL" id="EOH93585.1"/>
    </source>
</evidence>
<dbReference type="RefSeq" id="WP_010757272.1">
    <property type="nucleotide sequence ID" value="NZ_ASWD01000001.1"/>
</dbReference>